<evidence type="ECO:0000313" key="7">
    <source>
        <dbReference type="EMBL" id="SEB45606.1"/>
    </source>
</evidence>
<dbReference type="GO" id="GO:0006352">
    <property type="term" value="P:DNA-templated transcription initiation"/>
    <property type="evidence" value="ECO:0007669"/>
    <property type="project" value="InterPro"/>
</dbReference>
<dbReference type="GO" id="GO:0003677">
    <property type="term" value="F:DNA binding"/>
    <property type="evidence" value="ECO:0007669"/>
    <property type="project" value="InterPro"/>
</dbReference>
<dbReference type="Pfam" id="PF08281">
    <property type="entry name" value="Sigma70_r4_2"/>
    <property type="match status" value="1"/>
</dbReference>
<evidence type="ECO:0000259" key="5">
    <source>
        <dbReference type="Pfam" id="PF04542"/>
    </source>
</evidence>
<comment type="similarity">
    <text evidence="1">Belongs to the sigma-70 factor family. ECF subfamily.</text>
</comment>
<name>A0A1H4JI81_9FLAO</name>
<dbReference type="PANTHER" id="PTHR43133">
    <property type="entry name" value="RNA POLYMERASE ECF-TYPE SIGMA FACTO"/>
    <property type="match status" value="1"/>
</dbReference>
<dbReference type="PANTHER" id="PTHR43133:SF46">
    <property type="entry name" value="RNA POLYMERASE SIGMA-70 FACTOR ECF SUBFAMILY"/>
    <property type="match status" value="1"/>
</dbReference>
<proteinExistence type="inferred from homology"/>
<dbReference type="AlphaFoldDB" id="A0A1H4JI81"/>
<sequence>MNFFIFQATIFHSSASMLIEDQTNILKIIPFYKNESQLIKKASSGNRDAQERLYKKHAPKMLSVCRQYIKDVHFAEDVMVQGFLKMFNKLDTFKFEGSFEGWLRRIMVRESISYLRKQQFVVYDDEVYEKNQSEEISQSTDLDTEHIQQLIDKLPQGYKMVFVLYTVDGYKHKEIAEMLSITESTSKTQLLKARKLLQDQLRQQNIIGYGNR</sequence>
<protein>
    <submittedName>
        <fullName evidence="7">RNA polymerase sigma-70 factor, ECF subfamily</fullName>
    </submittedName>
</protein>
<keyword evidence="2" id="KW-0805">Transcription regulation</keyword>
<dbReference type="InterPro" id="IPR007627">
    <property type="entry name" value="RNA_pol_sigma70_r2"/>
</dbReference>
<dbReference type="Gene3D" id="1.10.1740.10">
    <property type="match status" value="1"/>
</dbReference>
<dbReference type="InterPro" id="IPR013325">
    <property type="entry name" value="RNA_pol_sigma_r2"/>
</dbReference>
<feature type="domain" description="RNA polymerase sigma factor 70 region 4 type 2" evidence="6">
    <location>
        <begin position="147"/>
        <end position="197"/>
    </location>
</feature>
<dbReference type="Proteomes" id="UP000183038">
    <property type="component" value="Unassembled WGS sequence"/>
</dbReference>
<evidence type="ECO:0000313" key="8">
    <source>
        <dbReference type="Proteomes" id="UP000183038"/>
    </source>
</evidence>
<dbReference type="NCBIfam" id="TIGR02937">
    <property type="entry name" value="sigma70-ECF"/>
    <property type="match status" value="1"/>
</dbReference>
<keyword evidence="3" id="KW-0731">Sigma factor</keyword>
<organism evidence="7 8">
    <name type="scientific">Maribacter dokdonensis</name>
    <dbReference type="NCBI Taxonomy" id="320912"/>
    <lineage>
        <taxon>Bacteria</taxon>
        <taxon>Pseudomonadati</taxon>
        <taxon>Bacteroidota</taxon>
        <taxon>Flavobacteriia</taxon>
        <taxon>Flavobacteriales</taxon>
        <taxon>Flavobacteriaceae</taxon>
        <taxon>Maribacter</taxon>
    </lineage>
</organism>
<dbReference type="InterPro" id="IPR013249">
    <property type="entry name" value="RNA_pol_sigma70_r4_t2"/>
</dbReference>
<evidence type="ECO:0000256" key="2">
    <source>
        <dbReference type="ARBA" id="ARBA00023015"/>
    </source>
</evidence>
<dbReference type="GO" id="GO:0016987">
    <property type="term" value="F:sigma factor activity"/>
    <property type="evidence" value="ECO:0007669"/>
    <property type="project" value="UniProtKB-KW"/>
</dbReference>
<evidence type="ECO:0000256" key="3">
    <source>
        <dbReference type="ARBA" id="ARBA00023082"/>
    </source>
</evidence>
<keyword evidence="4" id="KW-0804">Transcription</keyword>
<dbReference type="EMBL" id="FNTB01000001">
    <property type="protein sequence ID" value="SEB45606.1"/>
    <property type="molecule type" value="Genomic_DNA"/>
</dbReference>
<evidence type="ECO:0000256" key="4">
    <source>
        <dbReference type="ARBA" id="ARBA00023163"/>
    </source>
</evidence>
<gene>
    <name evidence="7" type="ORF">SAMN05192540_0371</name>
</gene>
<dbReference type="SUPFAM" id="SSF88659">
    <property type="entry name" value="Sigma3 and sigma4 domains of RNA polymerase sigma factors"/>
    <property type="match status" value="1"/>
</dbReference>
<feature type="domain" description="RNA polymerase sigma-70 region 2" evidence="5">
    <location>
        <begin position="53"/>
        <end position="119"/>
    </location>
</feature>
<dbReference type="InterPro" id="IPR013324">
    <property type="entry name" value="RNA_pol_sigma_r3/r4-like"/>
</dbReference>
<reference evidence="7 8" key="1">
    <citation type="submission" date="2016-10" db="EMBL/GenBank/DDBJ databases">
        <authorList>
            <person name="de Groot N.N."/>
        </authorList>
    </citation>
    <scope>NUCLEOTIDE SEQUENCE [LARGE SCALE GENOMIC DNA]</scope>
    <source>
        <strain evidence="7 8">MAR_2009_71</strain>
    </source>
</reference>
<evidence type="ECO:0000259" key="6">
    <source>
        <dbReference type="Pfam" id="PF08281"/>
    </source>
</evidence>
<dbReference type="InterPro" id="IPR014284">
    <property type="entry name" value="RNA_pol_sigma-70_dom"/>
</dbReference>
<evidence type="ECO:0000256" key="1">
    <source>
        <dbReference type="ARBA" id="ARBA00010641"/>
    </source>
</evidence>
<dbReference type="Pfam" id="PF04542">
    <property type="entry name" value="Sigma70_r2"/>
    <property type="match status" value="1"/>
</dbReference>
<dbReference type="InterPro" id="IPR039425">
    <property type="entry name" value="RNA_pol_sigma-70-like"/>
</dbReference>
<dbReference type="InterPro" id="IPR036388">
    <property type="entry name" value="WH-like_DNA-bd_sf"/>
</dbReference>
<dbReference type="CDD" id="cd06171">
    <property type="entry name" value="Sigma70_r4"/>
    <property type="match status" value="1"/>
</dbReference>
<accession>A0A1H4JI81</accession>
<dbReference type="Gene3D" id="1.10.10.10">
    <property type="entry name" value="Winged helix-like DNA-binding domain superfamily/Winged helix DNA-binding domain"/>
    <property type="match status" value="1"/>
</dbReference>
<dbReference type="SUPFAM" id="SSF88946">
    <property type="entry name" value="Sigma2 domain of RNA polymerase sigma factors"/>
    <property type="match status" value="1"/>
</dbReference>